<feature type="domain" description="FAD/NAD(P)-binding" evidence="6">
    <location>
        <begin position="5"/>
        <end position="301"/>
    </location>
</feature>
<evidence type="ECO:0000313" key="9">
    <source>
        <dbReference type="Proteomes" id="UP000245539"/>
    </source>
</evidence>
<dbReference type="GO" id="GO:0005737">
    <property type="term" value="C:cytoplasm"/>
    <property type="evidence" value="ECO:0007669"/>
    <property type="project" value="TreeGrafter"/>
</dbReference>
<dbReference type="PRINTS" id="PR00368">
    <property type="entry name" value="FADPNR"/>
</dbReference>
<keyword evidence="5" id="KW-0175">Coiled coil</keyword>
<protein>
    <submittedName>
        <fullName evidence="8">Pyridine nucleotide-disulfide oxidoreductase</fullName>
    </submittedName>
</protein>
<evidence type="ECO:0000256" key="1">
    <source>
        <dbReference type="ARBA" id="ARBA00001974"/>
    </source>
</evidence>
<comment type="caution">
    <text evidence="8">The sequence shown here is derived from an EMBL/GenBank/DDBJ whole genome shotgun (WGS) entry which is preliminary data.</text>
</comment>
<evidence type="ECO:0000256" key="5">
    <source>
        <dbReference type="SAM" id="Coils"/>
    </source>
</evidence>
<evidence type="ECO:0000313" key="8">
    <source>
        <dbReference type="EMBL" id="PWQ98595.1"/>
    </source>
</evidence>
<dbReference type="InterPro" id="IPR023753">
    <property type="entry name" value="FAD/NAD-binding_dom"/>
</dbReference>
<evidence type="ECO:0000259" key="7">
    <source>
        <dbReference type="Pfam" id="PF14759"/>
    </source>
</evidence>
<dbReference type="InterPro" id="IPR016156">
    <property type="entry name" value="FAD/NAD-linked_Rdtase_dimer_sf"/>
</dbReference>
<dbReference type="InterPro" id="IPR036188">
    <property type="entry name" value="FAD/NAD-bd_sf"/>
</dbReference>
<comment type="cofactor">
    <cofactor evidence="1">
        <name>FAD</name>
        <dbReference type="ChEBI" id="CHEBI:57692"/>
    </cofactor>
</comment>
<feature type="coiled-coil region" evidence="5">
    <location>
        <begin position="284"/>
        <end position="311"/>
    </location>
</feature>
<keyword evidence="9" id="KW-1185">Reference proteome</keyword>
<reference evidence="8 9" key="1">
    <citation type="submission" date="2018-05" db="EMBL/GenBank/DDBJ databases">
        <title>Leucothrix arctica sp. nov., isolated from Arctic seawater.</title>
        <authorList>
            <person name="Choi A."/>
            <person name="Baek K."/>
        </authorList>
    </citation>
    <scope>NUCLEOTIDE SEQUENCE [LARGE SCALE GENOMIC DNA]</scope>
    <source>
        <strain evidence="8 9">JCM 18388</strain>
    </source>
</reference>
<name>A0A317CJ52_9GAMM</name>
<dbReference type="Gene3D" id="3.50.50.60">
    <property type="entry name" value="FAD/NAD(P)-binding domain"/>
    <property type="match status" value="2"/>
</dbReference>
<organism evidence="8 9">
    <name type="scientific">Leucothrix pacifica</name>
    <dbReference type="NCBI Taxonomy" id="1247513"/>
    <lineage>
        <taxon>Bacteria</taxon>
        <taxon>Pseudomonadati</taxon>
        <taxon>Pseudomonadota</taxon>
        <taxon>Gammaproteobacteria</taxon>
        <taxon>Thiotrichales</taxon>
        <taxon>Thiotrichaceae</taxon>
        <taxon>Leucothrix</taxon>
    </lineage>
</organism>
<keyword evidence="3" id="KW-0274">FAD</keyword>
<sequence length="404" mass="44520">MSNPIIVIGAGQAAASFVATLRSHEYEGRIIMIGDEAYLPYQRPPLSKRYLLGQMDLSRLLLRPQDWYEDHKVELKLNTRVESINRQDKSVSLSNSETLNYSQLMLCTGSTPHWLPEAIGGRLSGIYTLRGLNDVDQMKHEFTEGKKLLIVGGGYIGLEAAAVASDLGLQVTVVELADRILQRVASPATSEYFRTIHQLNNITILENTGLKSFTDKEGHVRSALLSDGSEIAVDFVITGIGVAPNTQLAEDAGLTIDNGIAVNLQSQTSDVSIYSAGDCASFEYQGQRIRLESVQNAVEQAENAAMHILGEPVQYQPIPWFWSDQYKTKLQIAGLNQGYNDTVTRPGKREGSLSIWYYKDQQFLAVDAMNDPIAYSMGRKILAAGKNIPKEAAADVSVNLKDYT</sequence>
<proteinExistence type="predicted"/>
<dbReference type="PANTHER" id="PTHR43557:SF2">
    <property type="entry name" value="RIESKE DOMAIN-CONTAINING PROTEIN-RELATED"/>
    <property type="match status" value="1"/>
</dbReference>
<dbReference type="Pfam" id="PF14759">
    <property type="entry name" value="Reductase_C"/>
    <property type="match status" value="1"/>
</dbReference>
<dbReference type="EMBL" id="QGKM01000015">
    <property type="protein sequence ID" value="PWQ98595.1"/>
    <property type="molecule type" value="Genomic_DNA"/>
</dbReference>
<dbReference type="InterPro" id="IPR028202">
    <property type="entry name" value="Reductase_C"/>
</dbReference>
<evidence type="ECO:0000259" key="6">
    <source>
        <dbReference type="Pfam" id="PF07992"/>
    </source>
</evidence>
<gene>
    <name evidence="8" type="ORF">DKW60_07600</name>
</gene>
<evidence type="ECO:0000256" key="4">
    <source>
        <dbReference type="ARBA" id="ARBA00023002"/>
    </source>
</evidence>
<accession>A0A317CJ52</accession>
<dbReference type="GO" id="GO:0016651">
    <property type="term" value="F:oxidoreductase activity, acting on NAD(P)H"/>
    <property type="evidence" value="ECO:0007669"/>
    <property type="project" value="TreeGrafter"/>
</dbReference>
<dbReference type="InterPro" id="IPR050446">
    <property type="entry name" value="FAD-oxidoreductase/Apoptosis"/>
</dbReference>
<feature type="domain" description="Reductase C-terminal" evidence="7">
    <location>
        <begin position="320"/>
        <end position="403"/>
    </location>
</feature>
<dbReference type="PANTHER" id="PTHR43557">
    <property type="entry name" value="APOPTOSIS-INDUCING FACTOR 1"/>
    <property type="match status" value="1"/>
</dbReference>
<keyword evidence="4" id="KW-0560">Oxidoreductase</keyword>
<keyword evidence="2" id="KW-0285">Flavoprotein</keyword>
<dbReference type="Pfam" id="PF07992">
    <property type="entry name" value="Pyr_redox_2"/>
    <property type="match status" value="1"/>
</dbReference>
<evidence type="ECO:0000256" key="3">
    <source>
        <dbReference type="ARBA" id="ARBA00022827"/>
    </source>
</evidence>
<dbReference type="AlphaFoldDB" id="A0A317CJ52"/>
<dbReference type="Gene3D" id="3.30.390.30">
    <property type="match status" value="1"/>
</dbReference>
<evidence type="ECO:0000256" key="2">
    <source>
        <dbReference type="ARBA" id="ARBA00022630"/>
    </source>
</evidence>
<dbReference type="SUPFAM" id="SSF55424">
    <property type="entry name" value="FAD/NAD-linked reductases, dimerisation (C-terminal) domain"/>
    <property type="match status" value="1"/>
</dbReference>
<dbReference type="SUPFAM" id="SSF51905">
    <property type="entry name" value="FAD/NAD(P)-binding domain"/>
    <property type="match status" value="2"/>
</dbReference>
<dbReference type="PRINTS" id="PR00411">
    <property type="entry name" value="PNDRDTASEI"/>
</dbReference>
<dbReference type="Proteomes" id="UP000245539">
    <property type="component" value="Unassembled WGS sequence"/>
</dbReference>
<dbReference type="RefSeq" id="WP_109837061.1">
    <property type="nucleotide sequence ID" value="NZ_QGKM01000015.1"/>
</dbReference>
<dbReference type="OrthoDB" id="9768666at2"/>